<sequence>MTQEWTQQLVDRVGKEVRRARTASSPPLSGQALSDRTAELGHPISRAVISDLETGRRRGLDVADLIVLAAALRISPVQLLFPELPRGSVDVLPGRPHESHDAVRWFAGEAGLFVSSGEWETGTGESAKVWTREELAPEIDRITVTRQWLRAIASMRGAQSQIKRALASEEPREQISTLEDLYDDARDRAEKLVRQMIELGMDVREGDPRV</sequence>
<dbReference type="RefSeq" id="WP_069973058.1">
    <property type="nucleotide sequence ID" value="NZ_JABUKE010000009.1"/>
</dbReference>
<gene>
    <name evidence="3" type="ORF">HQ605_11655</name>
</gene>
<dbReference type="InterPro" id="IPR010982">
    <property type="entry name" value="Lambda_DNA-bd_dom_sf"/>
</dbReference>
<dbReference type="InterPro" id="IPR001387">
    <property type="entry name" value="Cro/C1-type_HTH"/>
</dbReference>
<protein>
    <submittedName>
        <fullName evidence="3">Transcriptional regulator</fullName>
    </submittedName>
</protein>
<name>A0ABS7NTY7_9NOCA</name>
<dbReference type="Gene3D" id="1.10.260.40">
    <property type="entry name" value="lambda repressor-like DNA-binding domains"/>
    <property type="match status" value="1"/>
</dbReference>
<proteinExistence type="predicted"/>
<evidence type="ECO:0000256" key="1">
    <source>
        <dbReference type="SAM" id="MobiDB-lite"/>
    </source>
</evidence>
<accession>A0ABS7NTY7</accession>
<keyword evidence="4" id="KW-1185">Reference proteome</keyword>
<dbReference type="EMBL" id="JABUKG010000011">
    <property type="protein sequence ID" value="MBY6321482.1"/>
    <property type="molecule type" value="Genomic_DNA"/>
</dbReference>
<organism evidence="3 4">
    <name type="scientific">Rhodococcoides kroppenstedtii</name>
    <dbReference type="NCBI Taxonomy" id="293050"/>
    <lineage>
        <taxon>Bacteria</taxon>
        <taxon>Bacillati</taxon>
        <taxon>Actinomycetota</taxon>
        <taxon>Actinomycetes</taxon>
        <taxon>Mycobacteriales</taxon>
        <taxon>Nocardiaceae</taxon>
        <taxon>Rhodococcoides</taxon>
    </lineage>
</organism>
<reference evidence="3 4" key="1">
    <citation type="submission" date="2020-06" db="EMBL/GenBank/DDBJ databases">
        <title>Taxonomy, biology and ecology of Rhodococcus bacteria occurring in California pistachio and other woody hosts as revealed by genome sequence analyses.</title>
        <authorList>
            <person name="Gai Y."/>
            <person name="Riely B."/>
        </authorList>
    </citation>
    <scope>NUCLEOTIDE SEQUENCE [LARGE SCALE GENOMIC DNA]</scope>
    <source>
        <strain evidence="3 4">BP-284</strain>
    </source>
</reference>
<comment type="caution">
    <text evidence="3">The sequence shown here is derived from an EMBL/GenBank/DDBJ whole genome shotgun (WGS) entry which is preliminary data.</text>
</comment>
<feature type="compositionally biased region" description="Polar residues" evidence="1">
    <location>
        <begin position="22"/>
        <end position="34"/>
    </location>
</feature>
<dbReference type="PROSITE" id="PS50943">
    <property type="entry name" value="HTH_CROC1"/>
    <property type="match status" value="1"/>
</dbReference>
<feature type="domain" description="HTH cro/C1-type" evidence="2">
    <location>
        <begin position="44"/>
        <end position="79"/>
    </location>
</feature>
<feature type="region of interest" description="Disordered" evidence="1">
    <location>
        <begin position="16"/>
        <end position="36"/>
    </location>
</feature>
<dbReference type="Proteomes" id="UP001520140">
    <property type="component" value="Unassembled WGS sequence"/>
</dbReference>
<evidence type="ECO:0000313" key="3">
    <source>
        <dbReference type="EMBL" id="MBY6321482.1"/>
    </source>
</evidence>
<dbReference type="CDD" id="cd00093">
    <property type="entry name" value="HTH_XRE"/>
    <property type="match status" value="1"/>
</dbReference>
<evidence type="ECO:0000259" key="2">
    <source>
        <dbReference type="PROSITE" id="PS50943"/>
    </source>
</evidence>
<evidence type="ECO:0000313" key="4">
    <source>
        <dbReference type="Proteomes" id="UP001520140"/>
    </source>
</evidence>